<dbReference type="HOGENOM" id="CLU_851878_0_0_0"/>
<keyword evidence="1" id="KW-0812">Transmembrane</keyword>
<dbReference type="RefSeq" id="WP_012415497.1">
    <property type="nucleotide sequence ID" value="NC_010644.1"/>
</dbReference>
<dbReference type="AlphaFoldDB" id="B2KED6"/>
<evidence type="ECO:0000313" key="3">
    <source>
        <dbReference type="Proteomes" id="UP000001029"/>
    </source>
</evidence>
<sequence>MKTAEYKFLKINPIKVFFLTLLSAGFYSYIWAYRQWDAAKISASEYKKIIPFFRAVFLDIFMFPQAAFAKREGGGPSTVLVVPVLNICLKVLAVIFCFNIYVLLILSVASAFMMLFFQAYINKILPLGGGAEIKLKVSDAASVFIGFILACFIVFASGPVSKTISMGKDTYISDNSIINDVIGFKVSYPAYVEMELGEDTDFVLFASYKDDDFYLEVGAVYNFKQDLDKMSPRRLDAYQNMLMSPVKDVVYQQVTLDDYQGFPYIEKYAQLEGGWKSKQYIFVKDGITYHIMLNTFNERYFPILDYMISTLEFKGGKFKSVSLQRF</sequence>
<dbReference type="EMBL" id="CP001055">
    <property type="protein sequence ID" value="ACC98882.1"/>
    <property type="molecule type" value="Genomic_DNA"/>
</dbReference>
<feature type="transmembrane region" description="Helical" evidence="1">
    <location>
        <begin position="52"/>
        <end position="69"/>
    </location>
</feature>
<keyword evidence="1" id="KW-1133">Transmembrane helix</keyword>
<dbReference type="KEGG" id="emi:Emin_1332"/>
<feature type="transmembrane region" description="Helical" evidence="1">
    <location>
        <begin position="75"/>
        <end position="93"/>
    </location>
</feature>
<feature type="transmembrane region" description="Helical" evidence="1">
    <location>
        <begin position="141"/>
        <end position="160"/>
    </location>
</feature>
<gene>
    <name evidence="2" type="ordered locus">Emin_1332</name>
</gene>
<feature type="transmembrane region" description="Helical" evidence="1">
    <location>
        <begin position="12"/>
        <end position="32"/>
    </location>
</feature>
<protein>
    <submittedName>
        <fullName evidence="2">Uncharacterized protein</fullName>
    </submittedName>
</protein>
<evidence type="ECO:0000256" key="1">
    <source>
        <dbReference type="SAM" id="Phobius"/>
    </source>
</evidence>
<evidence type="ECO:0000313" key="2">
    <source>
        <dbReference type="EMBL" id="ACC98882.1"/>
    </source>
</evidence>
<proteinExistence type="predicted"/>
<reference evidence="2 3" key="1">
    <citation type="journal article" date="2009" name="Appl. Environ. Microbiol.">
        <title>Genomic analysis of 'Elusimicrobium minutum,' the first cultivated representative of the phylum 'Elusimicrobia' (formerly termite group 1).</title>
        <authorList>
            <person name="Herlemann D.P.R."/>
            <person name="Geissinger O."/>
            <person name="Ikeda-Ohtsubo W."/>
            <person name="Kunin V."/>
            <person name="Sun H."/>
            <person name="Lapidus A."/>
            <person name="Hugenholtz P."/>
            <person name="Brune A."/>
        </authorList>
    </citation>
    <scope>NUCLEOTIDE SEQUENCE [LARGE SCALE GENOMIC DNA]</scope>
    <source>
        <strain evidence="2 3">Pei191</strain>
    </source>
</reference>
<accession>B2KED6</accession>
<keyword evidence="3" id="KW-1185">Reference proteome</keyword>
<keyword evidence="1" id="KW-0472">Membrane</keyword>
<feature type="transmembrane region" description="Helical" evidence="1">
    <location>
        <begin position="100"/>
        <end position="121"/>
    </location>
</feature>
<dbReference type="Proteomes" id="UP000001029">
    <property type="component" value="Chromosome"/>
</dbReference>
<organism evidence="2 3">
    <name type="scientific">Elusimicrobium minutum (strain Pei191)</name>
    <dbReference type="NCBI Taxonomy" id="445932"/>
    <lineage>
        <taxon>Bacteria</taxon>
        <taxon>Pseudomonadati</taxon>
        <taxon>Elusimicrobiota</taxon>
        <taxon>Elusimicrobia</taxon>
        <taxon>Elusimicrobiales</taxon>
        <taxon>Elusimicrobiaceae</taxon>
        <taxon>Elusimicrobium</taxon>
    </lineage>
</organism>
<name>B2KED6_ELUMP</name>